<sequence>MKNRRIYIAGIILAMFVASVGTSACGNKGNAGSGQKQTSEQKQITNESKEDKKTGSTGDSNKTENNTGSTNSATSTIASNTTGNTGSTTSTASNTEVKGDASEELDYANMTEDDLVKDLINKESLTEEEVLWLDSTFRYVEFDKFLNLPYCISYKAFDLLNDKGVKYEFSEKNIETLLKSKYPQLRVRAMEHMFSFFGLSDEHKEMVKELVKTETEPAVIKEAIAILGNSGNDPEVGAFLIASAKHEDPRIRETAASWIGSYWNDKMEGAVEAELELMKDEDIKVADAAYRNCNNMTDKRILEALKEALNDDKKYELHGSCMDSVIYMWLNYPSHEKYNKEAYKISMDYYKKKPRTKDVPYWIAVSHLDKVNEDKFDAWKKKAKYYKPKEIVEVMTDIVKDKNADYLARCCAIDVIAVHGGKKAFKDLKPIIKKLKDEKADSIRDAYKSKEKKFK</sequence>
<reference evidence="3 4" key="1">
    <citation type="submission" date="2013-06" db="EMBL/GenBank/DDBJ databases">
        <authorList>
            <person name="Weinstock G."/>
            <person name="Sodergren E."/>
            <person name="Clifton S."/>
            <person name="Fulton L."/>
            <person name="Fulton B."/>
            <person name="Courtney L."/>
            <person name="Fronick C."/>
            <person name="Harrison M."/>
            <person name="Strong C."/>
            <person name="Farmer C."/>
            <person name="Delahaunty K."/>
            <person name="Markovic C."/>
            <person name="Hall O."/>
            <person name="Minx P."/>
            <person name="Tomlinson C."/>
            <person name="Mitreva M."/>
            <person name="Nelson J."/>
            <person name="Hou S."/>
            <person name="Wollam A."/>
            <person name="Pepin K.H."/>
            <person name="Johnson M."/>
            <person name="Bhonagiri V."/>
            <person name="Nash W.E."/>
            <person name="Warren W."/>
            <person name="Chinwalla A."/>
            <person name="Mardis E.R."/>
            <person name="Wilson R.K."/>
        </authorList>
    </citation>
    <scope>NUCLEOTIDE SEQUENCE [LARGE SCALE GENOMIC DNA]</scope>
    <source>
        <strain evidence="3 4">ATCC 51271</strain>
    </source>
</reference>
<evidence type="ECO:0000256" key="2">
    <source>
        <dbReference type="SAM" id="SignalP"/>
    </source>
</evidence>
<dbReference type="RefSeq" id="WP_023354818.1">
    <property type="nucleotide sequence ID" value="NZ_KI535368.1"/>
</dbReference>
<keyword evidence="2" id="KW-0732">Signal</keyword>
<dbReference type="STRING" id="592026.GCWU0000282_001949"/>
<evidence type="ECO:0008006" key="5">
    <source>
        <dbReference type="Google" id="ProtNLM"/>
    </source>
</evidence>
<feature type="compositionally biased region" description="Polar residues" evidence="1">
    <location>
        <begin position="33"/>
        <end position="46"/>
    </location>
</feature>
<dbReference type="HOGENOM" id="CLU_048399_0_0_9"/>
<protein>
    <recommendedName>
        <fullName evidence="5">PBS lyase HEAT-like repeat protein</fullName>
    </recommendedName>
</protein>
<dbReference type="AlphaFoldDB" id="V2Y5Y8"/>
<comment type="caution">
    <text evidence="3">The sequence shown here is derived from an EMBL/GenBank/DDBJ whole genome shotgun (WGS) entry which is preliminary data.</text>
</comment>
<feature type="compositionally biased region" description="Low complexity" evidence="1">
    <location>
        <begin position="65"/>
        <end position="95"/>
    </location>
</feature>
<feature type="region of interest" description="Disordered" evidence="1">
    <location>
        <begin position="27"/>
        <end position="100"/>
    </location>
</feature>
<evidence type="ECO:0000256" key="1">
    <source>
        <dbReference type="SAM" id="MobiDB-lite"/>
    </source>
</evidence>
<evidence type="ECO:0000313" key="3">
    <source>
        <dbReference type="EMBL" id="ESL03076.1"/>
    </source>
</evidence>
<dbReference type="Proteomes" id="UP000018227">
    <property type="component" value="Unassembled WGS sequence"/>
</dbReference>
<dbReference type="Pfam" id="PF13646">
    <property type="entry name" value="HEAT_2"/>
    <property type="match status" value="1"/>
</dbReference>
<dbReference type="OrthoDB" id="2016229at2"/>
<proteinExistence type="predicted"/>
<feature type="signal peptide" evidence="2">
    <location>
        <begin position="1"/>
        <end position="24"/>
    </location>
</feature>
<keyword evidence="4" id="KW-1185">Reference proteome</keyword>
<name>V2Y5Y8_9FIRM</name>
<feature type="compositionally biased region" description="Polar residues" evidence="1">
    <location>
        <begin position="55"/>
        <end position="64"/>
    </location>
</feature>
<dbReference type="SUPFAM" id="SSF48371">
    <property type="entry name" value="ARM repeat"/>
    <property type="match status" value="1"/>
</dbReference>
<dbReference type="PROSITE" id="PS51257">
    <property type="entry name" value="PROKAR_LIPOPROTEIN"/>
    <property type="match status" value="1"/>
</dbReference>
<organism evidence="3 4">
    <name type="scientific">Catonella morbi ATCC 51271</name>
    <dbReference type="NCBI Taxonomy" id="592026"/>
    <lineage>
        <taxon>Bacteria</taxon>
        <taxon>Bacillati</taxon>
        <taxon>Bacillota</taxon>
        <taxon>Clostridia</taxon>
        <taxon>Lachnospirales</taxon>
        <taxon>Lachnospiraceae</taxon>
        <taxon>Catonella</taxon>
    </lineage>
</organism>
<dbReference type="Gene3D" id="1.25.10.10">
    <property type="entry name" value="Leucine-rich Repeat Variant"/>
    <property type="match status" value="1"/>
</dbReference>
<dbReference type="EMBL" id="ACIL03000013">
    <property type="protein sequence ID" value="ESL03076.1"/>
    <property type="molecule type" value="Genomic_DNA"/>
</dbReference>
<dbReference type="InterPro" id="IPR011989">
    <property type="entry name" value="ARM-like"/>
</dbReference>
<gene>
    <name evidence="3" type="ORF">GCWU0000282_001949</name>
</gene>
<dbReference type="InterPro" id="IPR016024">
    <property type="entry name" value="ARM-type_fold"/>
</dbReference>
<accession>V2Y5Y8</accession>
<feature type="chain" id="PRO_5004712257" description="PBS lyase HEAT-like repeat protein" evidence="2">
    <location>
        <begin position="25"/>
        <end position="455"/>
    </location>
</feature>
<evidence type="ECO:0000313" key="4">
    <source>
        <dbReference type="Proteomes" id="UP000018227"/>
    </source>
</evidence>
<dbReference type="eggNOG" id="ENOG502Z9U8">
    <property type="taxonomic scope" value="Bacteria"/>
</dbReference>